<sequence length="792" mass="87956">MSANGKSKNHIFWWTLGAFFVGAALFAIGYVSGYFTPRPGPSAPSRLGSWREGPCTTISNDQCPKGYRDSPPLVVISFDGFRAEYLARRSLNIPSVRRMQQCGVHAPSMRPTFPPITFPNHYSIATGLHAESHGIVANAFFDQRNRTTFNYHQSSARESRWWLGEPIWVTAKKQGKRAHTYFWVGSEAEIMGIRPDEYHNFDGSHSFERRVDTVLDWLSRPDSTRPQLNMMYLEQPDSAGHTFGTDSPRLEAAVVQVDAALDRLMQGLHERGILQCINVLLVSDHGMQNHYCNQTVELSPIFEQSPALAAANFNDSNYILYGGVMGRISLDRTNATIDDFYEALKCAAPNDTGAYSKYQLYKKENLPRRFHYTNEDRTEPILMTLKQGHTVWKRGLPTSFCEGGQHGYDSLYPSQQAIFLGHGPLLKTQTTISPFSNIEVYNLMCDLIDVKPASNNGTYGSLHHALRNSKTVLIDSSGHLPPTQPRFPGTLQDLHDRQNPKCSATCGIADIDAADLRLNITESDAASIQRRVAPYGLPHGPGNGSTTVALVGQDFVLGFNHAMNATLWASFTLNNTMSDVQLPDTTCLRNDVRVSRGGLTCEDFPTANAQSNFSAIYLFPPGLSSDRENALIVSNALPMYRAFKNGIWTRFWDLLKIWAASATSLNVVTGPVYDEAAPYGILDPPADISEFPGHPTLKIPSHFFAVTAKTNVSCSSQPSCLPDVMAFILPHDPEERMPCQDEMSYFLTQSATVKDVEMSTGLRFFSGLPIYDGIKLRTSLPTKLWHLAVGLE</sequence>
<dbReference type="STRING" id="947166.A0A1D1VN21"/>
<dbReference type="CDD" id="cd16018">
    <property type="entry name" value="Enpp"/>
    <property type="match status" value="1"/>
</dbReference>
<dbReference type="OrthoDB" id="415411at2759"/>
<keyword evidence="3" id="KW-0472">Membrane</keyword>
<dbReference type="Pfam" id="PF01663">
    <property type="entry name" value="Phosphodiest"/>
    <property type="match status" value="1"/>
</dbReference>
<dbReference type="GO" id="GO:0016787">
    <property type="term" value="F:hydrolase activity"/>
    <property type="evidence" value="ECO:0007669"/>
    <property type="project" value="UniProtKB-KW"/>
</dbReference>
<dbReference type="PANTHER" id="PTHR10151:SF114">
    <property type="entry name" value="ECTONUCLEOTIDE PYROPHOSPHATASE_PHOSPHODIESTERASE C27A7.3"/>
    <property type="match status" value="1"/>
</dbReference>
<protein>
    <recommendedName>
        <fullName evidence="4">ENPP1-3/EXOG-like endonuclease/phosphodiesterase domain-containing protein</fullName>
    </recommendedName>
</protein>
<organism evidence="5 6">
    <name type="scientific">Ramazzottius varieornatus</name>
    <name type="common">Water bear</name>
    <name type="synonym">Tardigrade</name>
    <dbReference type="NCBI Taxonomy" id="947166"/>
    <lineage>
        <taxon>Eukaryota</taxon>
        <taxon>Metazoa</taxon>
        <taxon>Ecdysozoa</taxon>
        <taxon>Tardigrada</taxon>
        <taxon>Eutardigrada</taxon>
        <taxon>Parachela</taxon>
        <taxon>Hypsibioidea</taxon>
        <taxon>Ramazzottiidae</taxon>
        <taxon>Ramazzottius</taxon>
    </lineage>
</organism>
<evidence type="ECO:0000313" key="5">
    <source>
        <dbReference type="EMBL" id="GAV02321.1"/>
    </source>
</evidence>
<dbReference type="GO" id="GO:0046872">
    <property type="term" value="F:metal ion binding"/>
    <property type="evidence" value="ECO:0007669"/>
    <property type="project" value="InterPro"/>
</dbReference>
<dbReference type="Proteomes" id="UP000186922">
    <property type="component" value="Unassembled WGS sequence"/>
</dbReference>
<dbReference type="PANTHER" id="PTHR10151">
    <property type="entry name" value="ECTONUCLEOTIDE PYROPHOSPHATASE/PHOSPHODIESTERASE"/>
    <property type="match status" value="1"/>
</dbReference>
<name>A0A1D1VN21_RAMVA</name>
<dbReference type="InterPro" id="IPR020821">
    <property type="entry name" value="ENPP1-3/EXOG-like_nuc-like"/>
</dbReference>
<dbReference type="SMART" id="SM00477">
    <property type="entry name" value="NUC"/>
    <property type="match status" value="1"/>
</dbReference>
<dbReference type="SUPFAM" id="SSF53649">
    <property type="entry name" value="Alkaline phosphatase-like"/>
    <property type="match status" value="1"/>
</dbReference>
<evidence type="ECO:0000256" key="1">
    <source>
        <dbReference type="ARBA" id="ARBA00022801"/>
    </source>
</evidence>
<comment type="caution">
    <text evidence="5">The sequence shown here is derived from an EMBL/GenBank/DDBJ whole genome shotgun (WGS) entry which is preliminary data.</text>
</comment>
<keyword evidence="6" id="KW-1185">Reference proteome</keyword>
<dbReference type="InterPro" id="IPR044929">
    <property type="entry name" value="DNA/RNA_non-sp_Endonuclease_sf"/>
</dbReference>
<dbReference type="EMBL" id="BDGG01000008">
    <property type="protein sequence ID" value="GAV02321.1"/>
    <property type="molecule type" value="Genomic_DNA"/>
</dbReference>
<dbReference type="Gene3D" id="3.40.720.10">
    <property type="entry name" value="Alkaline Phosphatase, subunit A"/>
    <property type="match status" value="1"/>
</dbReference>
<evidence type="ECO:0000313" key="6">
    <source>
        <dbReference type="Proteomes" id="UP000186922"/>
    </source>
</evidence>
<evidence type="ECO:0000256" key="3">
    <source>
        <dbReference type="SAM" id="Phobius"/>
    </source>
</evidence>
<dbReference type="AlphaFoldDB" id="A0A1D1VN21"/>
<keyword evidence="1" id="KW-0378">Hydrolase</keyword>
<evidence type="ECO:0000259" key="4">
    <source>
        <dbReference type="SMART" id="SM00477"/>
    </source>
</evidence>
<keyword evidence="3" id="KW-1133">Transmembrane helix</keyword>
<dbReference type="Pfam" id="PF01223">
    <property type="entry name" value="Endonuclease_NS"/>
    <property type="match status" value="1"/>
</dbReference>
<dbReference type="Gene3D" id="3.40.570.10">
    <property type="entry name" value="Extracellular Endonuclease, subunit A"/>
    <property type="match status" value="1"/>
</dbReference>
<dbReference type="InterPro" id="IPR017850">
    <property type="entry name" value="Alkaline_phosphatase_core_sf"/>
</dbReference>
<evidence type="ECO:0000256" key="2">
    <source>
        <dbReference type="ARBA" id="ARBA00023180"/>
    </source>
</evidence>
<proteinExistence type="predicted"/>
<dbReference type="InterPro" id="IPR001604">
    <property type="entry name" value="Endo_G_ENPP1-like_dom"/>
</dbReference>
<reference evidence="5 6" key="1">
    <citation type="journal article" date="2016" name="Nat. Commun.">
        <title>Extremotolerant tardigrade genome and improved radiotolerance of human cultured cells by tardigrade-unique protein.</title>
        <authorList>
            <person name="Hashimoto T."/>
            <person name="Horikawa D.D."/>
            <person name="Saito Y."/>
            <person name="Kuwahara H."/>
            <person name="Kozuka-Hata H."/>
            <person name="Shin-I T."/>
            <person name="Minakuchi Y."/>
            <person name="Ohishi K."/>
            <person name="Motoyama A."/>
            <person name="Aizu T."/>
            <person name="Enomoto A."/>
            <person name="Kondo K."/>
            <person name="Tanaka S."/>
            <person name="Hara Y."/>
            <person name="Koshikawa S."/>
            <person name="Sagara H."/>
            <person name="Miura T."/>
            <person name="Yokobori S."/>
            <person name="Miyagawa K."/>
            <person name="Suzuki Y."/>
            <person name="Kubo T."/>
            <person name="Oyama M."/>
            <person name="Kohara Y."/>
            <person name="Fujiyama A."/>
            <person name="Arakawa K."/>
            <person name="Katayama T."/>
            <person name="Toyoda A."/>
            <person name="Kunieda T."/>
        </authorList>
    </citation>
    <scope>NUCLEOTIDE SEQUENCE [LARGE SCALE GENOMIC DNA]</scope>
    <source>
        <strain evidence="5 6">YOKOZUNA-1</strain>
    </source>
</reference>
<gene>
    <name evidence="5" type="primary">RvY_12905-1</name>
    <name evidence="5" type="synonym">RvY_12905.1</name>
    <name evidence="5" type="ORF">RvY_12905</name>
</gene>
<dbReference type="GO" id="GO:0003676">
    <property type="term" value="F:nucleic acid binding"/>
    <property type="evidence" value="ECO:0007669"/>
    <property type="project" value="InterPro"/>
</dbReference>
<feature type="transmembrane region" description="Helical" evidence="3">
    <location>
        <begin position="12"/>
        <end position="35"/>
    </location>
</feature>
<dbReference type="InterPro" id="IPR002591">
    <property type="entry name" value="Phosphodiest/P_Trfase"/>
</dbReference>
<keyword evidence="2" id="KW-0325">Glycoprotein</keyword>
<dbReference type="SUPFAM" id="SSF54060">
    <property type="entry name" value="His-Me finger endonucleases"/>
    <property type="match status" value="1"/>
</dbReference>
<dbReference type="InterPro" id="IPR044925">
    <property type="entry name" value="His-Me_finger_sf"/>
</dbReference>
<keyword evidence="3" id="KW-0812">Transmembrane</keyword>
<feature type="domain" description="ENPP1-3/EXOG-like endonuclease/phosphodiesterase" evidence="4">
    <location>
        <begin position="552"/>
        <end position="771"/>
    </location>
</feature>
<accession>A0A1D1VN21</accession>